<feature type="domain" description="Disease resistance N-terminal" evidence="8">
    <location>
        <begin position="6"/>
        <end position="91"/>
    </location>
</feature>
<sequence>MAAEVAISSAVRLLGILLIQELKFLRGVEGEVQLLKDELNRMQSFLKDANKKQAQDYSARTWISDIRKLAQDAEDAIEMFLLNVENPRRSCTCFQNHVRHLHRIDQEIKSIQIRLDAIDKSRERYGIKDLGEAADSAWRSQVEAQRRLAPWQNDILLVGIEDDVEKLLRESILDKEKKGLSITVVEGMGGIGKSTLARTIYNHPHVIAGEFDCRAWVVVSAEFTEEETIKQIILELPGSQSEKQWLRDEMKKLEKSMKDKHYVKEKLKQMLHRQLEGKTYFIVLDDVWEKDHWESLRSAFPHEQDKTSRLMVTSRNKDVIANDNRYAHKMKHLDNEKSWELFLKLALIDKSDGECHNELESVRCKILENCKGLPLAITVVAGLLADRQSSGWEEVLNRINAHSHPGILERNTVNSILELSYDNLCPPLKSCFLCLAFFKEDATIPVKRLVHIWVGQGCIQQEGRGRAEEMGRSYLDELINRNMVQIKDLTLDGRVKNIYVHDLLREVCLRKAKEETGFEILKAKEEIPYEFSHKPRHRVVYGEDLGTWSLNQNKHLRSLFLLNASGAATVYNVYVSTPAGYWSSFQLLKILDLDGIGLRRFPYSFCALIGLKYLRIHGGFFPILKLPSWLDHLKNLEILDTQSGCVQFPNFALNMVRLLYFRGYCVGGQMKIDNWKNIETLKNIRYEDWMRCNKRLIANSHVRELGISLEGWKGCDALSKSLEKMENLVILHLIRDPSISRRLIIPDLGNLNNVTKLELNSRMTKWPVASILPPNLSHLTFKFSGLHEDPMPELGKLPKLMYLKLLEYAYKGGRMQILHDGFPCLKALFLRELYRLRAIHIEEGGMPQLKQLRIRLCPALKTEDIPEYIHISCINT</sequence>
<accession>A0AAD4IN99</accession>
<dbReference type="AlphaFoldDB" id="A0AAD4IN99"/>
<protein>
    <submittedName>
        <fullName evidence="11">Uncharacterized protein</fullName>
    </submittedName>
</protein>
<dbReference type="Pfam" id="PF00931">
    <property type="entry name" value="NB-ARC"/>
    <property type="match status" value="1"/>
</dbReference>
<evidence type="ECO:0000259" key="10">
    <source>
        <dbReference type="Pfam" id="PF23598"/>
    </source>
</evidence>
<dbReference type="CDD" id="cd14798">
    <property type="entry name" value="RX-CC_like"/>
    <property type="match status" value="1"/>
</dbReference>
<dbReference type="InterPro" id="IPR055414">
    <property type="entry name" value="LRR_R13L4/SHOC2-like"/>
</dbReference>
<comment type="caution">
    <text evidence="11">The sequence shown here is derived from an EMBL/GenBank/DDBJ whole genome shotgun (WGS) entry which is preliminary data.</text>
</comment>
<dbReference type="GO" id="GO:0051607">
    <property type="term" value="P:defense response to virus"/>
    <property type="evidence" value="ECO:0007669"/>
    <property type="project" value="UniProtKB-ARBA"/>
</dbReference>
<dbReference type="PANTHER" id="PTHR23155:SF1205">
    <property type="entry name" value="DISEASE RESISTANCE PROTEIN RPM1"/>
    <property type="match status" value="1"/>
</dbReference>
<feature type="domain" description="Disease resistance protein winged helix" evidence="9">
    <location>
        <begin position="438"/>
        <end position="507"/>
    </location>
</feature>
<dbReference type="SUPFAM" id="SSF52540">
    <property type="entry name" value="P-loop containing nucleoside triphosphate hydrolases"/>
    <property type="match status" value="1"/>
</dbReference>
<dbReference type="InterPro" id="IPR042197">
    <property type="entry name" value="Apaf_helical"/>
</dbReference>
<dbReference type="Gene3D" id="1.10.10.10">
    <property type="entry name" value="Winged helix-like DNA-binding domain superfamily/Winged helix DNA-binding domain"/>
    <property type="match status" value="1"/>
</dbReference>
<evidence type="ECO:0000259" key="8">
    <source>
        <dbReference type="Pfam" id="PF18052"/>
    </source>
</evidence>
<dbReference type="InterPro" id="IPR041118">
    <property type="entry name" value="Rx_N"/>
</dbReference>
<comment type="similarity">
    <text evidence="1">Belongs to the disease resistance NB-LRR family.</text>
</comment>
<dbReference type="Gene3D" id="1.20.5.4130">
    <property type="match status" value="1"/>
</dbReference>
<dbReference type="SUPFAM" id="SSF52058">
    <property type="entry name" value="L domain-like"/>
    <property type="match status" value="1"/>
</dbReference>
<feature type="domain" description="Disease resistance R13L4/SHOC-2-like LRR" evidence="10">
    <location>
        <begin position="582"/>
        <end position="856"/>
    </location>
</feature>
<evidence type="ECO:0000313" key="11">
    <source>
        <dbReference type="EMBL" id="KAH6755688.1"/>
    </source>
</evidence>
<dbReference type="PRINTS" id="PR00364">
    <property type="entry name" value="DISEASERSIST"/>
</dbReference>
<keyword evidence="4" id="KW-0547">Nucleotide-binding</keyword>
<organism evidence="11 12">
    <name type="scientific">Perilla frutescens var. hirtella</name>
    <name type="common">Perilla citriodora</name>
    <name type="synonym">Perilla setoyensis</name>
    <dbReference type="NCBI Taxonomy" id="608512"/>
    <lineage>
        <taxon>Eukaryota</taxon>
        <taxon>Viridiplantae</taxon>
        <taxon>Streptophyta</taxon>
        <taxon>Embryophyta</taxon>
        <taxon>Tracheophyta</taxon>
        <taxon>Spermatophyta</taxon>
        <taxon>Magnoliopsida</taxon>
        <taxon>eudicotyledons</taxon>
        <taxon>Gunneridae</taxon>
        <taxon>Pentapetalae</taxon>
        <taxon>asterids</taxon>
        <taxon>lamiids</taxon>
        <taxon>Lamiales</taxon>
        <taxon>Lamiaceae</taxon>
        <taxon>Nepetoideae</taxon>
        <taxon>Elsholtzieae</taxon>
        <taxon>Perilla</taxon>
    </lineage>
</organism>
<dbReference type="Pfam" id="PF18052">
    <property type="entry name" value="Rx_N"/>
    <property type="match status" value="1"/>
</dbReference>
<dbReference type="InterPro" id="IPR058922">
    <property type="entry name" value="WHD_DRP"/>
</dbReference>
<feature type="domain" description="NB-ARC" evidence="7">
    <location>
        <begin position="162"/>
        <end position="346"/>
    </location>
</feature>
<dbReference type="FunFam" id="1.10.10.10:FF:000322">
    <property type="entry name" value="Probable disease resistance protein At1g63360"/>
    <property type="match status" value="1"/>
</dbReference>
<dbReference type="InterPro" id="IPR036388">
    <property type="entry name" value="WH-like_DNA-bd_sf"/>
</dbReference>
<keyword evidence="5" id="KW-0611">Plant defense</keyword>
<dbReference type="GO" id="GO:0098542">
    <property type="term" value="P:defense response to other organism"/>
    <property type="evidence" value="ECO:0007669"/>
    <property type="project" value="TreeGrafter"/>
</dbReference>
<evidence type="ECO:0000256" key="6">
    <source>
        <dbReference type="ARBA" id="ARBA00022840"/>
    </source>
</evidence>
<evidence type="ECO:0000313" key="12">
    <source>
        <dbReference type="Proteomes" id="UP001190926"/>
    </source>
</evidence>
<name>A0AAD4IN99_PERFH</name>
<dbReference type="InterPro" id="IPR038005">
    <property type="entry name" value="RX-like_CC"/>
</dbReference>
<dbReference type="EMBL" id="SDAM02029591">
    <property type="protein sequence ID" value="KAH6755688.1"/>
    <property type="molecule type" value="Genomic_DNA"/>
</dbReference>
<gene>
    <name evidence="11" type="ORF">C2S53_010157</name>
</gene>
<dbReference type="InterPro" id="IPR044974">
    <property type="entry name" value="Disease_R_plants"/>
</dbReference>
<dbReference type="Gene3D" id="3.80.10.10">
    <property type="entry name" value="Ribonuclease Inhibitor"/>
    <property type="match status" value="2"/>
</dbReference>
<evidence type="ECO:0000256" key="2">
    <source>
        <dbReference type="ARBA" id="ARBA00022614"/>
    </source>
</evidence>
<evidence type="ECO:0000256" key="3">
    <source>
        <dbReference type="ARBA" id="ARBA00022737"/>
    </source>
</evidence>
<keyword evidence="12" id="KW-1185">Reference proteome</keyword>
<evidence type="ECO:0000259" key="7">
    <source>
        <dbReference type="Pfam" id="PF00931"/>
    </source>
</evidence>
<evidence type="ECO:0000256" key="1">
    <source>
        <dbReference type="ARBA" id="ARBA00008894"/>
    </source>
</evidence>
<dbReference type="Gene3D" id="1.10.8.430">
    <property type="entry name" value="Helical domain of apoptotic protease-activating factors"/>
    <property type="match status" value="1"/>
</dbReference>
<proteinExistence type="inferred from homology"/>
<dbReference type="Proteomes" id="UP001190926">
    <property type="component" value="Unassembled WGS sequence"/>
</dbReference>
<evidence type="ECO:0000259" key="9">
    <source>
        <dbReference type="Pfam" id="PF23559"/>
    </source>
</evidence>
<dbReference type="Pfam" id="PF23559">
    <property type="entry name" value="WHD_DRP"/>
    <property type="match status" value="1"/>
</dbReference>
<dbReference type="GO" id="GO:0005524">
    <property type="term" value="F:ATP binding"/>
    <property type="evidence" value="ECO:0007669"/>
    <property type="project" value="UniProtKB-KW"/>
</dbReference>
<dbReference type="GO" id="GO:0043531">
    <property type="term" value="F:ADP binding"/>
    <property type="evidence" value="ECO:0007669"/>
    <property type="project" value="InterPro"/>
</dbReference>
<dbReference type="InterPro" id="IPR027417">
    <property type="entry name" value="P-loop_NTPase"/>
</dbReference>
<dbReference type="Pfam" id="PF23598">
    <property type="entry name" value="LRR_14"/>
    <property type="match status" value="1"/>
</dbReference>
<dbReference type="Gene3D" id="3.40.50.300">
    <property type="entry name" value="P-loop containing nucleotide triphosphate hydrolases"/>
    <property type="match status" value="1"/>
</dbReference>
<keyword evidence="6" id="KW-0067">ATP-binding</keyword>
<dbReference type="PANTHER" id="PTHR23155">
    <property type="entry name" value="DISEASE RESISTANCE PROTEIN RP"/>
    <property type="match status" value="1"/>
</dbReference>
<keyword evidence="2" id="KW-0433">Leucine-rich repeat</keyword>
<evidence type="ECO:0000256" key="4">
    <source>
        <dbReference type="ARBA" id="ARBA00022741"/>
    </source>
</evidence>
<dbReference type="InterPro" id="IPR002182">
    <property type="entry name" value="NB-ARC"/>
</dbReference>
<keyword evidence="3" id="KW-0677">Repeat</keyword>
<reference evidence="11 12" key="1">
    <citation type="journal article" date="2021" name="Nat. Commun.">
        <title>Incipient diploidization of the medicinal plant Perilla within 10,000 years.</title>
        <authorList>
            <person name="Zhang Y."/>
            <person name="Shen Q."/>
            <person name="Leng L."/>
            <person name="Zhang D."/>
            <person name="Chen S."/>
            <person name="Shi Y."/>
            <person name="Ning Z."/>
            <person name="Chen S."/>
        </authorList>
    </citation>
    <scope>NUCLEOTIDE SEQUENCE [LARGE SCALE GENOMIC DNA]</scope>
    <source>
        <strain evidence="12">cv. PC099</strain>
    </source>
</reference>
<evidence type="ECO:0000256" key="5">
    <source>
        <dbReference type="ARBA" id="ARBA00022821"/>
    </source>
</evidence>
<dbReference type="InterPro" id="IPR032675">
    <property type="entry name" value="LRR_dom_sf"/>
</dbReference>
<dbReference type="FunFam" id="3.40.50.300:FF:001091">
    <property type="entry name" value="Probable disease resistance protein At1g61300"/>
    <property type="match status" value="1"/>
</dbReference>